<reference evidence="2" key="1">
    <citation type="submission" date="2019-06" db="EMBL/GenBank/DDBJ databases">
        <authorList>
            <person name="Zheng W."/>
        </authorList>
    </citation>
    <scope>NUCLEOTIDE SEQUENCE</scope>
    <source>
        <strain evidence="2">QDHG01</strain>
    </source>
</reference>
<keyword evidence="1" id="KW-0175">Coiled coil</keyword>
<accession>A0A8J8NHW2</accession>
<sequence length="178" mass="20495">MEQKNASTSSLTLIDLQAYVAQFSASLPSLAYLEIQMSQEQYQNSLNTRLIEFIQATTGFAKSKGLQREVDLYLNDKDQQIEDLKNQLEKQQECCREIKSMLYKTQEMLEITKDKNKELRRLLTLAEAKTNRATDELEKVLKGKLYTSDQYDIVYGSPPVSAYSISSDEQQQSQEQNE</sequence>
<dbReference type="EMBL" id="RRYP01015475">
    <property type="protein sequence ID" value="TNV75481.1"/>
    <property type="molecule type" value="Genomic_DNA"/>
</dbReference>
<comment type="caution">
    <text evidence="2">The sequence shown here is derived from an EMBL/GenBank/DDBJ whole genome shotgun (WGS) entry which is preliminary data.</text>
</comment>
<keyword evidence="3" id="KW-1185">Reference proteome</keyword>
<evidence type="ECO:0000313" key="3">
    <source>
        <dbReference type="Proteomes" id="UP000785679"/>
    </source>
</evidence>
<dbReference type="AlphaFoldDB" id="A0A8J8NHW2"/>
<dbReference type="Proteomes" id="UP000785679">
    <property type="component" value="Unassembled WGS sequence"/>
</dbReference>
<gene>
    <name evidence="2" type="ORF">FGO68_gene8007</name>
</gene>
<name>A0A8J8NHW2_HALGN</name>
<organism evidence="2 3">
    <name type="scientific">Halteria grandinella</name>
    <dbReference type="NCBI Taxonomy" id="5974"/>
    <lineage>
        <taxon>Eukaryota</taxon>
        <taxon>Sar</taxon>
        <taxon>Alveolata</taxon>
        <taxon>Ciliophora</taxon>
        <taxon>Intramacronucleata</taxon>
        <taxon>Spirotrichea</taxon>
        <taxon>Stichotrichia</taxon>
        <taxon>Sporadotrichida</taxon>
        <taxon>Halteriidae</taxon>
        <taxon>Halteria</taxon>
    </lineage>
</organism>
<proteinExistence type="predicted"/>
<evidence type="ECO:0000256" key="1">
    <source>
        <dbReference type="SAM" id="Coils"/>
    </source>
</evidence>
<feature type="coiled-coil region" evidence="1">
    <location>
        <begin position="74"/>
        <end position="136"/>
    </location>
</feature>
<evidence type="ECO:0000313" key="2">
    <source>
        <dbReference type="EMBL" id="TNV75481.1"/>
    </source>
</evidence>
<protein>
    <submittedName>
        <fullName evidence="2">Uncharacterized protein</fullName>
    </submittedName>
</protein>